<feature type="compositionally biased region" description="Basic and acidic residues" evidence="1">
    <location>
        <begin position="207"/>
        <end position="232"/>
    </location>
</feature>
<dbReference type="AlphaFoldDB" id="A0A6J4RZ13"/>
<evidence type="ECO:0000256" key="1">
    <source>
        <dbReference type="SAM" id="MobiDB-lite"/>
    </source>
</evidence>
<feature type="compositionally biased region" description="Basic and acidic residues" evidence="1">
    <location>
        <begin position="69"/>
        <end position="85"/>
    </location>
</feature>
<accession>A0A6J4RZ13</accession>
<protein>
    <submittedName>
        <fullName evidence="2">Protein QmcA (Possibly involved in integral membrane quality control)</fullName>
    </submittedName>
</protein>
<feature type="compositionally biased region" description="Basic and acidic residues" evidence="1">
    <location>
        <begin position="20"/>
        <end position="33"/>
    </location>
</feature>
<feature type="non-terminal residue" evidence="2">
    <location>
        <position position="330"/>
    </location>
</feature>
<sequence>ARPRPLPALPRRSRRPRGRVVQDRRPGRGDGGRAPRALPSHRPLGPQHPDPVLRAAARDRRALPRGRPGGREAHDRPHDDPDRPARAGAELPEPAGDHEGQRHDRHRRGPLLPDRRSAEGDLRRPEPALRPRDADAHHAAQHRRRDGAGRHARQPRPDQRPHARGDRGGGDQLGRRRDARRAAVDRPAARHPAVDGAADAGRARAPRRGDQRRGQQARADPRGGGRAREPGAPRRGRARGRRAARTGPGRGAPGDGDGGGGGDPPHRRLASRGAGGQLPARREVPRGAAGAGAGQGLDDLPAQRGGGRDGCARRAARAARHRRPGVRHDA</sequence>
<feature type="compositionally biased region" description="Basic and acidic residues" evidence="1">
    <location>
        <begin position="113"/>
        <end position="138"/>
    </location>
</feature>
<feature type="region of interest" description="Disordered" evidence="1">
    <location>
        <begin position="1"/>
        <end position="330"/>
    </location>
</feature>
<feature type="compositionally biased region" description="Gly residues" evidence="1">
    <location>
        <begin position="248"/>
        <end position="263"/>
    </location>
</feature>
<dbReference type="EMBL" id="CADCVL010000284">
    <property type="protein sequence ID" value="CAA9484839.1"/>
    <property type="molecule type" value="Genomic_DNA"/>
</dbReference>
<name>A0A6J4RZ13_9ACTN</name>
<feature type="compositionally biased region" description="Basic residues" evidence="1">
    <location>
        <begin position="139"/>
        <end position="154"/>
    </location>
</feature>
<feature type="non-terminal residue" evidence="2">
    <location>
        <position position="1"/>
    </location>
</feature>
<feature type="compositionally biased region" description="Basic residues" evidence="1">
    <location>
        <begin position="234"/>
        <end position="244"/>
    </location>
</feature>
<feature type="compositionally biased region" description="Basic and acidic residues" evidence="1">
    <location>
        <begin position="155"/>
        <end position="188"/>
    </location>
</feature>
<proteinExistence type="predicted"/>
<organism evidence="2">
    <name type="scientific">uncultured Solirubrobacteraceae bacterium</name>
    <dbReference type="NCBI Taxonomy" id="1162706"/>
    <lineage>
        <taxon>Bacteria</taxon>
        <taxon>Bacillati</taxon>
        <taxon>Actinomycetota</taxon>
        <taxon>Thermoleophilia</taxon>
        <taxon>Solirubrobacterales</taxon>
        <taxon>Solirubrobacteraceae</taxon>
        <taxon>environmental samples</taxon>
    </lineage>
</organism>
<evidence type="ECO:0000313" key="2">
    <source>
        <dbReference type="EMBL" id="CAA9484839.1"/>
    </source>
</evidence>
<reference evidence="2" key="1">
    <citation type="submission" date="2020-02" db="EMBL/GenBank/DDBJ databases">
        <authorList>
            <person name="Meier V. D."/>
        </authorList>
    </citation>
    <scope>NUCLEOTIDE SEQUENCE</scope>
    <source>
        <strain evidence="2">AVDCRST_MAG65</strain>
    </source>
</reference>
<feature type="compositionally biased region" description="Basic residues" evidence="1">
    <location>
        <begin position="314"/>
        <end position="330"/>
    </location>
</feature>
<gene>
    <name evidence="2" type="ORF">AVDCRST_MAG65-1665</name>
</gene>